<dbReference type="EMBL" id="BKCP01005461">
    <property type="protein sequence ID" value="GER38200.1"/>
    <property type="molecule type" value="Genomic_DNA"/>
</dbReference>
<dbReference type="GO" id="GO:0016740">
    <property type="term" value="F:transferase activity"/>
    <property type="evidence" value="ECO:0007669"/>
    <property type="project" value="UniProtKB-KW"/>
</dbReference>
<keyword evidence="3" id="KW-1185">Reference proteome</keyword>
<comment type="caution">
    <text evidence="2">The sequence shown here is derived from an EMBL/GenBank/DDBJ whole genome shotgun (WGS) entry which is preliminary data.</text>
</comment>
<feature type="transmembrane region" description="Helical" evidence="1">
    <location>
        <begin position="135"/>
        <end position="157"/>
    </location>
</feature>
<organism evidence="2 3">
    <name type="scientific">Striga asiatica</name>
    <name type="common">Asiatic witchweed</name>
    <name type="synonym">Buchnera asiatica</name>
    <dbReference type="NCBI Taxonomy" id="4170"/>
    <lineage>
        <taxon>Eukaryota</taxon>
        <taxon>Viridiplantae</taxon>
        <taxon>Streptophyta</taxon>
        <taxon>Embryophyta</taxon>
        <taxon>Tracheophyta</taxon>
        <taxon>Spermatophyta</taxon>
        <taxon>Magnoliopsida</taxon>
        <taxon>eudicotyledons</taxon>
        <taxon>Gunneridae</taxon>
        <taxon>Pentapetalae</taxon>
        <taxon>asterids</taxon>
        <taxon>lamiids</taxon>
        <taxon>Lamiales</taxon>
        <taxon>Orobanchaceae</taxon>
        <taxon>Buchnereae</taxon>
        <taxon>Striga</taxon>
    </lineage>
</organism>
<evidence type="ECO:0000313" key="3">
    <source>
        <dbReference type="Proteomes" id="UP000325081"/>
    </source>
</evidence>
<reference evidence="3" key="1">
    <citation type="journal article" date="2019" name="Curr. Biol.">
        <title>Genome Sequence of Striga asiatica Provides Insight into the Evolution of Plant Parasitism.</title>
        <authorList>
            <person name="Yoshida S."/>
            <person name="Kim S."/>
            <person name="Wafula E.K."/>
            <person name="Tanskanen J."/>
            <person name="Kim Y.M."/>
            <person name="Honaas L."/>
            <person name="Yang Z."/>
            <person name="Spallek T."/>
            <person name="Conn C.E."/>
            <person name="Ichihashi Y."/>
            <person name="Cheong K."/>
            <person name="Cui S."/>
            <person name="Der J.P."/>
            <person name="Gundlach H."/>
            <person name="Jiao Y."/>
            <person name="Hori C."/>
            <person name="Ishida J.K."/>
            <person name="Kasahara H."/>
            <person name="Kiba T."/>
            <person name="Kim M.S."/>
            <person name="Koo N."/>
            <person name="Laohavisit A."/>
            <person name="Lee Y.H."/>
            <person name="Lumba S."/>
            <person name="McCourt P."/>
            <person name="Mortimer J.C."/>
            <person name="Mutuku J.M."/>
            <person name="Nomura T."/>
            <person name="Sasaki-Sekimoto Y."/>
            <person name="Seto Y."/>
            <person name="Wang Y."/>
            <person name="Wakatake T."/>
            <person name="Sakakibara H."/>
            <person name="Demura T."/>
            <person name="Yamaguchi S."/>
            <person name="Yoneyama K."/>
            <person name="Manabe R.I."/>
            <person name="Nelson D.C."/>
            <person name="Schulman A.H."/>
            <person name="Timko M.P."/>
            <person name="dePamphilis C.W."/>
            <person name="Choi D."/>
            <person name="Shirasu K."/>
        </authorList>
    </citation>
    <scope>NUCLEOTIDE SEQUENCE [LARGE SCALE GENOMIC DNA]</scope>
    <source>
        <strain evidence="3">cv. UVA1</strain>
    </source>
</reference>
<keyword evidence="2" id="KW-0808">Transferase</keyword>
<keyword evidence="1" id="KW-1133">Transmembrane helix</keyword>
<keyword evidence="1" id="KW-0472">Membrane</keyword>
<gene>
    <name evidence="2" type="ORF">STAS_14646</name>
</gene>
<evidence type="ECO:0000256" key="1">
    <source>
        <dbReference type="SAM" id="Phobius"/>
    </source>
</evidence>
<sequence length="371" mass="41632">MERRNIRLRKPLRSDGLLQFPRWISLGEVGSSGPLFLFAYLTLLEFHSVFQRFHEKSAEESNPYAPAADKKIWPSVMEITFVWATRKSMVLEVEAKQSVRTKRSSVIKLVECRELPCPQKRIIHSHKGSIPSNPAANVAAGAEVAAFLALSGTFWSMTFRGRISLIANSGGRPYSQGFIGSLSKGLVCPAIVFFTGFLVTHVSTISKQRTGFLVPATQSFMPTLFRVDSTVLKLDLPTPIFPQRRKGLNVGTELTLKGRKEVLLLHERKLLRLAGACLDGASESRSRRLFFDRLRVDLLLSHEEDGGKAKIVCCKTCLRAISLLALSSIEFKRKIPFLISWAGRRRLPQQHWFVHLHDLSKLSLLLTPGAR</sequence>
<dbReference type="AlphaFoldDB" id="A0A5A7PZA7"/>
<keyword evidence="1" id="KW-0812">Transmembrane</keyword>
<accession>A0A5A7PZA7</accession>
<name>A0A5A7PZA7_STRAF</name>
<proteinExistence type="predicted"/>
<feature type="transmembrane region" description="Helical" evidence="1">
    <location>
        <begin position="177"/>
        <end position="199"/>
    </location>
</feature>
<protein>
    <submittedName>
        <fullName evidence="2">Glutathione S-transferase 6</fullName>
    </submittedName>
</protein>
<evidence type="ECO:0000313" key="2">
    <source>
        <dbReference type="EMBL" id="GER38200.1"/>
    </source>
</evidence>
<dbReference type="Proteomes" id="UP000325081">
    <property type="component" value="Unassembled WGS sequence"/>
</dbReference>